<dbReference type="Proteomes" id="UP000051202">
    <property type="component" value="Unassembled WGS sequence"/>
</dbReference>
<dbReference type="EMBL" id="LNDJ01000101">
    <property type="protein sequence ID" value="KRU21651.1"/>
    <property type="molecule type" value="Genomic_DNA"/>
</dbReference>
<dbReference type="InterPro" id="IPR000525">
    <property type="entry name" value="Initiator_Rep_WH1"/>
</dbReference>
<dbReference type="InterPro" id="IPR036390">
    <property type="entry name" value="WH_DNA-bd_sf"/>
</dbReference>
<evidence type="ECO:0000313" key="4">
    <source>
        <dbReference type="Proteomes" id="UP000051202"/>
    </source>
</evidence>
<keyword evidence="4" id="KW-1185">Reference proteome</keyword>
<name>A0A0T6DP58_9GAMM</name>
<sequence>MENNLVVQSNDLILATYTMQKTDKELMLACISQIDSRPDAPNVTQDTEYKVTVDDIKSLFFGKKSKNEQNVYRDIENASKRLYDVDIVMSLPENKTLQTRLVSSIVYDPDNGEVVLSFANKILPYLTQLKANFTKYKLLEIGELSSIHSIKMYELVVMWVNQYQYSKEFTIEEFKHVMCVKDKYKQFSELRRYVIETAINDINENTNYKVSVEYQKKARGKGYKGLKLKFHKKLLDKIAGKDGKLSEDKIKSIVDNVQFMNDYNDHPGLSYDGKMSTDSFKREMINIIQREPESFNKPNKALESYLPKVSQGK</sequence>
<organism evidence="3 4">
    <name type="scientific">Psychrobacter piscatorii</name>
    <dbReference type="NCBI Taxonomy" id="554343"/>
    <lineage>
        <taxon>Bacteria</taxon>
        <taxon>Pseudomonadati</taxon>
        <taxon>Pseudomonadota</taxon>
        <taxon>Gammaproteobacteria</taxon>
        <taxon>Moraxellales</taxon>
        <taxon>Moraxellaceae</taxon>
        <taxon>Psychrobacter</taxon>
    </lineage>
</organism>
<evidence type="ECO:0000259" key="2">
    <source>
        <dbReference type="Pfam" id="PF01051"/>
    </source>
</evidence>
<comment type="caution">
    <text evidence="3">The sequence shown here is derived from an EMBL/GenBank/DDBJ whole genome shotgun (WGS) entry which is preliminary data.</text>
</comment>
<accession>A0A0T6DP58</accession>
<dbReference type="SUPFAM" id="SSF46785">
    <property type="entry name" value="Winged helix' DNA-binding domain"/>
    <property type="match status" value="2"/>
</dbReference>
<proteinExistence type="inferred from homology"/>
<protein>
    <submittedName>
        <fullName evidence="3">Replication protein</fullName>
    </submittedName>
</protein>
<evidence type="ECO:0000256" key="1">
    <source>
        <dbReference type="ARBA" id="ARBA00038283"/>
    </source>
</evidence>
<dbReference type="AlphaFoldDB" id="A0A0T6DP58"/>
<dbReference type="Pfam" id="PF21205">
    <property type="entry name" value="Rep3_C"/>
    <property type="match status" value="1"/>
</dbReference>
<evidence type="ECO:0000313" key="3">
    <source>
        <dbReference type="EMBL" id="KRU21651.1"/>
    </source>
</evidence>
<dbReference type="STRING" id="554343.AS194_11415"/>
<dbReference type="Pfam" id="PF01051">
    <property type="entry name" value="Rep3_N"/>
    <property type="match status" value="1"/>
</dbReference>
<dbReference type="GO" id="GO:0006270">
    <property type="term" value="P:DNA replication initiation"/>
    <property type="evidence" value="ECO:0007669"/>
    <property type="project" value="InterPro"/>
</dbReference>
<gene>
    <name evidence="3" type="ORF">AS194_11415</name>
</gene>
<reference evidence="3 4" key="1">
    <citation type="submission" date="2015-11" db="EMBL/GenBank/DDBJ databases">
        <title>Permanent draft genome of Psychrobacter piscatorii LQ58.</title>
        <authorList>
            <person name="Zhou M."/>
            <person name="Dong B."/>
            <person name="Liu Q."/>
        </authorList>
    </citation>
    <scope>NUCLEOTIDE SEQUENCE [LARGE SCALE GENOMIC DNA]</scope>
    <source>
        <strain evidence="3 4">LQ58</strain>
    </source>
</reference>
<comment type="similarity">
    <text evidence="1">Belongs to the initiator RepB protein family.</text>
</comment>
<feature type="domain" description="Initiator Rep protein WH1" evidence="2">
    <location>
        <begin position="6"/>
        <end position="156"/>
    </location>
</feature>
<dbReference type="Gene3D" id="1.10.10.10">
    <property type="entry name" value="Winged helix-like DNA-binding domain superfamily/Winged helix DNA-binding domain"/>
    <property type="match status" value="2"/>
</dbReference>
<dbReference type="GO" id="GO:0003887">
    <property type="term" value="F:DNA-directed DNA polymerase activity"/>
    <property type="evidence" value="ECO:0007669"/>
    <property type="project" value="InterPro"/>
</dbReference>
<dbReference type="RefSeq" id="WP_058025554.1">
    <property type="nucleotide sequence ID" value="NZ_JBHOFW010000020.1"/>
</dbReference>
<dbReference type="InterPro" id="IPR036388">
    <property type="entry name" value="WH-like_DNA-bd_sf"/>
</dbReference>